<dbReference type="InterPro" id="IPR036398">
    <property type="entry name" value="CA_dom_sf"/>
</dbReference>
<feature type="domain" description="Alpha-carbonic anhydrase" evidence="1">
    <location>
        <begin position="85"/>
        <end position="315"/>
    </location>
</feature>
<organism evidence="2 3">
    <name type="scientific">Colletotrichum chrysophilum</name>
    <dbReference type="NCBI Taxonomy" id="1836956"/>
    <lineage>
        <taxon>Eukaryota</taxon>
        <taxon>Fungi</taxon>
        <taxon>Dikarya</taxon>
        <taxon>Ascomycota</taxon>
        <taxon>Pezizomycotina</taxon>
        <taxon>Sordariomycetes</taxon>
        <taxon>Hypocreomycetidae</taxon>
        <taxon>Glomerellales</taxon>
        <taxon>Glomerellaceae</taxon>
        <taxon>Colletotrichum</taxon>
        <taxon>Colletotrichum gloeosporioides species complex</taxon>
    </lineage>
</organism>
<dbReference type="CDD" id="cd03124">
    <property type="entry name" value="alpha_CA_prokaryotic_like"/>
    <property type="match status" value="1"/>
</dbReference>
<reference evidence="2" key="1">
    <citation type="submission" date="2023-01" db="EMBL/GenBank/DDBJ databases">
        <title>Colletotrichum chrysophilum M932 genome sequence.</title>
        <authorList>
            <person name="Baroncelli R."/>
        </authorList>
    </citation>
    <scope>NUCLEOTIDE SEQUENCE</scope>
    <source>
        <strain evidence="2">M932</strain>
    </source>
</reference>
<gene>
    <name evidence="2" type="ORF">CCHR01_03849</name>
</gene>
<name>A0AAD9EN70_9PEZI</name>
<evidence type="ECO:0000259" key="1">
    <source>
        <dbReference type="PROSITE" id="PS51144"/>
    </source>
</evidence>
<evidence type="ECO:0000313" key="2">
    <source>
        <dbReference type="EMBL" id="KAK1853532.1"/>
    </source>
</evidence>
<dbReference type="SUPFAM" id="SSF51069">
    <property type="entry name" value="Carbonic anhydrase"/>
    <property type="match status" value="1"/>
</dbReference>
<protein>
    <submittedName>
        <fullName evidence="2">Carbonic anhydrase</fullName>
    </submittedName>
</protein>
<dbReference type="Pfam" id="PF00194">
    <property type="entry name" value="Carb_anhydrase"/>
    <property type="match status" value="1"/>
</dbReference>
<dbReference type="SMART" id="SM01057">
    <property type="entry name" value="Carb_anhydrase"/>
    <property type="match status" value="1"/>
</dbReference>
<dbReference type="InterPro" id="IPR041891">
    <property type="entry name" value="Alpha_CA_prokaryot-like"/>
</dbReference>
<accession>A0AAD9EN70</accession>
<dbReference type="PROSITE" id="PS51144">
    <property type="entry name" value="ALPHA_CA_2"/>
    <property type="match status" value="1"/>
</dbReference>
<dbReference type="PANTHER" id="PTHR18952">
    <property type="entry name" value="CARBONIC ANHYDRASE"/>
    <property type="match status" value="1"/>
</dbReference>
<proteinExistence type="predicted"/>
<dbReference type="GO" id="GO:0004089">
    <property type="term" value="F:carbonate dehydratase activity"/>
    <property type="evidence" value="ECO:0007669"/>
    <property type="project" value="InterPro"/>
</dbReference>
<dbReference type="Gene3D" id="3.10.200.10">
    <property type="entry name" value="Alpha carbonic anhydrase"/>
    <property type="match status" value="1"/>
</dbReference>
<dbReference type="GO" id="GO:0008270">
    <property type="term" value="F:zinc ion binding"/>
    <property type="evidence" value="ECO:0007669"/>
    <property type="project" value="InterPro"/>
</dbReference>
<sequence>MEEVYKPAANPQEVELFTNPTSSTICCAVAIERRTFSTQLATMLIISSFVGALLLASEALACAGHENYHAMGIKRQTAPVPPKPADWAYEASFNWGRINPNYSLCQTGTQQSPIALSFSHGLALSHVLKFNYPNKTAGNFYNWNYGPAFTVTHPEGVYTNNPSFTYDDMTLYLKGWHIHSPADHTVNGMRSKAELHLVHVDEEGHEKAVLAIRLDPGNANSTFFNQFPKMIGFNDVGMQQEIAINHMPALESVLLFNEFWTYQGSLTSPPCHEGIRWFVSRQVMFTGVEQMRDILGASTYSARAEQEVWQHRIND</sequence>
<dbReference type="InterPro" id="IPR001148">
    <property type="entry name" value="CA_dom"/>
</dbReference>
<evidence type="ECO:0000313" key="3">
    <source>
        <dbReference type="Proteomes" id="UP001243330"/>
    </source>
</evidence>
<keyword evidence="3" id="KW-1185">Reference proteome</keyword>
<dbReference type="InterPro" id="IPR023561">
    <property type="entry name" value="Carbonic_anhydrase_a-class"/>
</dbReference>
<dbReference type="PANTHER" id="PTHR18952:SF274">
    <property type="entry name" value="ALPHA-CARBONIC ANHYDRASE DOMAIN-CONTAINING PROTEIN"/>
    <property type="match status" value="1"/>
</dbReference>
<dbReference type="AlphaFoldDB" id="A0AAD9EN70"/>
<dbReference type="EMBL" id="JAQOWY010000053">
    <property type="protein sequence ID" value="KAK1853532.1"/>
    <property type="molecule type" value="Genomic_DNA"/>
</dbReference>
<dbReference type="Proteomes" id="UP001243330">
    <property type="component" value="Unassembled WGS sequence"/>
</dbReference>
<comment type="caution">
    <text evidence="2">The sequence shown here is derived from an EMBL/GenBank/DDBJ whole genome shotgun (WGS) entry which is preliminary data.</text>
</comment>